<name>A0AA41E7K4_9BURK</name>
<evidence type="ECO:0000313" key="2">
    <source>
        <dbReference type="Proteomes" id="UP000682266"/>
    </source>
</evidence>
<proteinExistence type="predicted"/>
<dbReference type="EMBL" id="JAGSVG010000009">
    <property type="protein sequence ID" value="MBR8129870.1"/>
    <property type="molecule type" value="Genomic_DNA"/>
</dbReference>
<accession>A0AA41E7K4</accession>
<sequence length="73" mass="7862">MAFALGAAILAYPARVVEREICCGNAADRVVSFGVPRRPKQPETFSTGFQPAPPYLIIRPERRAPAAIGHVDA</sequence>
<dbReference type="Proteomes" id="UP000682266">
    <property type="component" value="Unassembled WGS sequence"/>
</dbReference>
<dbReference type="AlphaFoldDB" id="A0AA41E7K4"/>
<reference evidence="1" key="1">
    <citation type="submission" date="2021-04" db="EMBL/GenBank/DDBJ databases">
        <title>A collection of bacterial strains from the Burkholderia cepacia Research Laboratory and Repository.</title>
        <authorList>
            <person name="Lipuma J."/>
            <person name="Spilker T."/>
        </authorList>
    </citation>
    <scope>NUCLEOTIDE SEQUENCE</scope>
    <source>
        <strain evidence="1">AU36012</strain>
    </source>
</reference>
<dbReference type="RefSeq" id="WP_146124458.1">
    <property type="nucleotide sequence ID" value="NZ_CADERF010000005.1"/>
</dbReference>
<organism evidence="1 2">
    <name type="scientific">Burkholderia ambifaria</name>
    <dbReference type="NCBI Taxonomy" id="152480"/>
    <lineage>
        <taxon>Bacteria</taxon>
        <taxon>Pseudomonadati</taxon>
        <taxon>Pseudomonadota</taxon>
        <taxon>Betaproteobacteria</taxon>
        <taxon>Burkholderiales</taxon>
        <taxon>Burkholderiaceae</taxon>
        <taxon>Burkholderia</taxon>
        <taxon>Burkholderia cepacia complex</taxon>
    </lineage>
</organism>
<comment type="caution">
    <text evidence="1">The sequence shown here is derived from an EMBL/GenBank/DDBJ whole genome shotgun (WGS) entry which is preliminary data.</text>
</comment>
<gene>
    <name evidence="1" type="ORF">KDW93_12925</name>
</gene>
<evidence type="ECO:0000313" key="1">
    <source>
        <dbReference type="EMBL" id="MBR8129870.1"/>
    </source>
</evidence>
<protein>
    <submittedName>
        <fullName evidence="1">Uncharacterized protein</fullName>
    </submittedName>
</protein>